<proteinExistence type="predicted"/>
<protein>
    <submittedName>
        <fullName evidence="2">Uncharacterized protein</fullName>
    </submittedName>
</protein>
<dbReference type="RefSeq" id="WP_037189911.1">
    <property type="nucleotide sequence ID" value="NZ_JOKJ01000019.1"/>
</dbReference>
<reference evidence="2 3" key="1">
    <citation type="submission" date="2014-06" db="EMBL/GenBank/DDBJ databases">
        <title>Rhizobium pelagicum/R2-400B4.</title>
        <authorList>
            <person name="Kimes N.E."/>
            <person name="Lopez-Perez M."/>
        </authorList>
    </citation>
    <scope>NUCLEOTIDE SEQUENCE [LARGE SCALE GENOMIC DNA]</scope>
    <source>
        <strain evidence="2 3">R2-400B4</strain>
    </source>
</reference>
<name>A0A922NZ25_9HYPH</name>
<accession>A0A922NZ25</accession>
<evidence type="ECO:0000313" key="3">
    <source>
        <dbReference type="Proteomes" id="UP000052167"/>
    </source>
</evidence>
<sequence>MTTIILTMSVTILLLFFACVALVLCLTSLDAKKAVLFKRAEDLENRIEAMQQLVWKKFNYHLFTTSQRLEIELMKVQEEKDAQRPKHP</sequence>
<evidence type="ECO:0000256" key="1">
    <source>
        <dbReference type="SAM" id="Coils"/>
    </source>
</evidence>
<dbReference type="Proteomes" id="UP000052167">
    <property type="component" value="Unassembled WGS sequence"/>
</dbReference>
<evidence type="ECO:0000313" key="2">
    <source>
        <dbReference type="EMBL" id="KEQ05637.1"/>
    </source>
</evidence>
<keyword evidence="1" id="KW-0175">Coiled coil</keyword>
<dbReference type="EMBL" id="JOKJ01000019">
    <property type="protein sequence ID" value="KEQ05637.1"/>
    <property type="molecule type" value="Genomic_DNA"/>
</dbReference>
<gene>
    <name evidence="2" type="ORF">GV68_08900</name>
</gene>
<comment type="caution">
    <text evidence="2">The sequence shown here is derived from an EMBL/GenBank/DDBJ whole genome shotgun (WGS) entry which is preliminary data.</text>
</comment>
<feature type="coiled-coil region" evidence="1">
    <location>
        <begin position="26"/>
        <end position="53"/>
    </location>
</feature>
<keyword evidence="3" id="KW-1185">Reference proteome</keyword>
<dbReference type="AlphaFoldDB" id="A0A922NZ25"/>
<organism evidence="2 3">
    <name type="scientific">Pseudorhizobium pelagicum</name>
    <dbReference type="NCBI Taxonomy" id="1509405"/>
    <lineage>
        <taxon>Bacteria</taxon>
        <taxon>Pseudomonadati</taxon>
        <taxon>Pseudomonadota</taxon>
        <taxon>Alphaproteobacteria</taxon>
        <taxon>Hyphomicrobiales</taxon>
        <taxon>Rhizobiaceae</taxon>
        <taxon>Rhizobium/Agrobacterium group</taxon>
        <taxon>Pseudorhizobium</taxon>
    </lineage>
</organism>